<dbReference type="GO" id="GO:0016020">
    <property type="term" value="C:membrane"/>
    <property type="evidence" value="ECO:0000318"/>
    <property type="project" value="GO_Central"/>
</dbReference>
<keyword evidence="7 8" id="KW-0472">Membrane</keyword>
<evidence type="ECO:0000256" key="7">
    <source>
        <dbReference type="ARBA" id="ARBA00023136"/>
    </source>
</evidence>
<dbReference type="InterPro" id="IPR045009">
    <property type="entry name" value="CASPL-5"/>
</dbReference>
<organism evidence="10">
    <name type="scientific">Triticum aestivum</name>
    <name type="common">Wheat</name>
    <dbReference type="NCBI Taxonomy" id="4565"/>
    <lineage>
        <taxon>Eukaryota</taxon>
        <taxon>Viridiplantae</taxon>
        <taxon>Streptophyta</taxon>
        <taxon>Embryophyta</taxon>
        <taxon>Tracheophyta</taxon>
        <taxon>Spermatophyta</taxon>
        <taxon>Magnoliopsida</taxon>
        <taxon>Liliopsida</taxon>
        <taxon>Poales</taxon>
        <taxon>Poaceae</taxon>
        <taxon>BOP clade</taxon>
        <taxon>Pooideae</taxon>
        <taxon>Triticodae</taxon>
        <taxon>Triticeae</taxon>
        <taxon>Triticinae</taxon>
        <taxon>Triticum</taxon>
    </lineage>
</organism>
<feature type="transmembrane region" description="Helical" evidence="8">
    <location>
        <begin position="115"/>
        <end position="141"/>
    </location>
</feature>
<evidence type="ECO:0000313" key="10">
    <source>
        <dbReference type="EnsemblPlants" id="TraesCS6A02G123000.1"/>
    </source>
</evidence>
<feature type="transmembrane region" description="Helical" evidence="8">
    <location>
        <begin position="51"/>
        <end position="72"/>
    </location>
</feature>
<dbReference type="Pfam" id="PF04535">
    <property type="entry name" value="CASP_dom"/>
    <property type="match status" value="1"/>
</dbReference>
<dbReference type="AlphaFoldDB" id="A0A3B6NMY9"/>
<feature type="transmembrane region" description="Helical" evidence="8">
    <location>
        <begin position="161"/>
        <end position="180"/>
    </location>
</feature>
<dbReference type="InterPro" id="IPR006702">
    <property type="entry name" value="CASP_dom"/>
</dbReference>
<keyword evidence="11" id="KW-1185">Reference proteome</keyword>
<dbReference type="Gramene" id="TraesCS6A03G0290700.1">
    <property type="protein sequence ID" value="TraesCS6A03G0290700.1.CDS"/>
    <property type="gene ID" value="TraesCS6A03G0290700"/>
</dbReference>
<dbReference type="Gramene" id="TraesMAC6A03G03277810.1">
    <property type="protein sequence ID" value="TraesMAC6A03G03277810.1"/>
    <property type="gene ID" value="TraesMAC6A03G03277810"/>
</dbReference>
<evidence type="ECO:0000256" key="3">
    <source>
        <dbReference type="ARBA" id="ARBA00011489"/>
    </source>
</evidence>
<reference evidence="10" key="1">
    <citation type="submission" date="2018-08" db="EMBL/GenBank/DDBJ databases">
        <authorList>
            <person name="Rossello M."/>
        </authorList>
    </citation>
    <scope>NUCLEOTIDE SEQUENCE [LARGE SCALE GENOMIC DNA]</scope>
    <source>
        <strain evidence="10">cv. Chinese Spring</strain>
    </source>
</reference>
<comment type="subunit">
    <text evidence="3 8">Homodimer and heterodimers.</text>
</comment>
<feature type="domain" description="Casparian strip membrane protein" evidence="9">
    <location>
        <begin position="41"/>
        <end position="169"/>
    </location>
</feature>
<keyword evidence="4 8" id="KW-1003">Cell membrane</keyword>
<dbReference type="Gramene" id="TraesARI6A03G03233980.1">
    <property type="protein sequence ID" value="TraesARI6A03G03233980.1"/>
    <property type="gene ID" value="TraesARI6A03G03233980"/>
</dbReference>
<proteinExistence type="inferred from homology"/>
<dbReference type="EnsemblPlants" id="TraesCS6A02G123000.1">
    <property type="protein sequence ID" value="TraesCS6A02G123000.1"/>
    <property type="gene ID" value="TraesCS6A02G123000"/>
</dbReference>
<dbReference type="Gramene" id="TraesWEE_scaffold_095147_01G000100.1">
    <property type="protein sequence ID" value="TraesWEE_scaffold_095147_01G000100.1"/>
    <property type="gene ID" value="TraesWEE_scaffold_095147_01G000100"/>
</dbReference>
<evidence type="ECO:0000256" key="5">
    <source>
        <dbReference type="ARBA" id="ARBA00022692"/>
    </source>
</evidence>
<dbReference type="OMA" id="EGMPGTR"/>
<dbReference type="Gramene" id="TraesLDM6A03G03281820.1">
    <property type="protein sequence ID" value="TraesLDM6A03G03281820.1"/>
    <property type="gene ID" value="TraesLDM6A03G03281820"/>
</dbReference>
<name>A0A3B6NMY9_WHEAT</name>
<dbReference type="Gramene" id="TraesJAG6A03G03273250.1">
    <property type="protein sequence ID" value="TraesJAG6A03G03273250.1"/>
    <property type="gene ID" value="TraesJAG6A03G03273250"/>
</dbReference>
<feature type="transmembrane region" description="Helical" evidence="8">
    <location>
        <begin position="78"/>
        <end position="103"/>
    </location>
</feature>
<dbReference type="Gramene" id="TraesNOR6A03G03310070.1">
    <property type="protein sequence ID" value="TraesNOR6A03G03310070.1"/>
    <property type="gene ID" value="TraesNOR6A03G03310070"/>
</dbReference>
<evidence type="ECO:0000256" key="1">
    <source>
        <dbReference type="ARBA" id="ARBA00004651"/>
    </source>
</evidence>
<dbReference type="Gramene" id="TraesLAC6A03G03233160.1">
    <property type="protein sequence ID" value="TraesLAC6A03G03233160.1"/>
    <property type="gene ID" value="TraesLAC6A03G03233160"/>
</dbReference>
<dbReference type="Gramene" id="TraesSTA6A03G03269250.1">
    <property type="protein sequence ID" value="TraesSTA6A03G03269250.1"/>
    <property type="gene ID" value="TraesSTA6A03G03269250"/>
</dbReference>
<comment type="similarity">
    <text evidence="2 8">Belongs to the Casparian strip membrane proteins (CASP) family.</text>
</comment>
<evidence type="ECO:0000313" key="11">
    <source>
        <dbReference type="Proteomes" id="UP000019116"/>
    </source>
</evidence>
<evidence type="ECO:0000256" key="4">
    <source>
        <dbReference type="ARBA" id="ARBA00022475"/>
    </source>
</evidence>
<dbReference type="Gramene" id="TraesCLE_scaffold_053814_01G000200.1">
    <property type="protein sequence ID" value="TraesCLE_scaffold_053814_01G000200.1"/>
    <property type="gene ID" value="TraesCLE_scaffold_053814_01G000200"/>
</dbReference>
<dbReference type="GeneID" id="123130382"/>
<dbReference type="OrthoDB" id="627130at2759"/>
<evidence type="ECO:0000256" key="2">
    <source>
        <dbReference type="ARBA" id="ARBA00007651"/>
    </source>
</evidence>
<dbReference type="RefSeq" id="XP_044406225.1">
    <property type="nucleotide sequence ID" value="XM_044550290.1"/>
</dbReference>
<comment type="subcellular location">
    <subcellularLocation>
        <location evidence="1 8">Cell membrane</location>
        <topology evidence="1 8">Multi-pass membrane protein</topology>
    </subcellularLocation>
</comment>
<dbReference type="Gramene" id="TraesKAR6A01G0065280.1">
    <property type="protein sequence ID" value="cds.TraesKAR6A01G0065280.1"/>
    <property type="gene ID" value="TraesKAR6A01G0065280"/>
</dbReference>
<keyword evidence="5 8" id="KW-0812">Transmembrane</keyword>
<dbReference type="PaxDb" id="4565-Traes_6AS_8B33EAD19.1"/>
<gene>
    <name evidence="10" type="primary">LOC123130382</name>
</gene>
<protein>
    <recommendedName>
        <fullName evidence="8">CASP-like protein</fullName>
    </recommendedName>
</protein>
<dbReference type="PANTHER" id="PTHR32021">
    <property type="entry name" value="CASP-LIKE PROTEIN 5B3"/>
    <property type="match status" value="1"/>
</dbReference>
<dbReference type="Gramene" id="TraesRN6A0100258900.1">
    <property type="protein sequence ID" value="TraesRN6A0100258900.1"/>
    <property type="gene ID" value="TraesRN6A0100258900"/>
</dbReference>
<dbReference type="GO" id="GO:0005886">
    <property type="term" value="C:plasma membrane"/>
    <property type="evidence" value="ECO:0007669"/>
    <property type="project" value="UniProtKB-SubCell"/>
</dbReference>
<keyword evidence="6 8" id="KW-1133">Transmembrane helix</keyword>
<evidence type="ECO:0000256" key="8">
    <source>
        <dbReference type="RuleBase" id="RU361233"/>
    </source>
</evidence>
<dbReference type="Gramene" id="TraesCAD_scaffold_053007_01G000100.1">
    <property type="protein sequence ID" value="TraesCAD_scaffold_053007_01G000100.1"/>
    <property type="gene ID" value="TraesCAD_scaffold_053007_01G000100"/>
</dbReference>
<reference evidence="10" key="2">
    <citation type="submission" date="2018-10" db="UniProtKB">
        <authorList>
            <consortium name="EnsemblPlants"/>
        </authorList>
    </citation>
    <scope>IDENTIFICATION</scope>
</reference>
<evidence type="ECO:0000256" key="6">
    <source>
        <dbReference type="ARBA" id="ARBA00022989"/>
    </source>
</evidence>
<dbReference type="Proteomes" id="UP000019116">
    <property type="component" value="Chromosome 6A"/>
</dbReference>
<sequence>MLPVCRPSAVYPVAVVAPPPQVGLADAPPPEVWTRIPQGTPGTLGGVGLRLLQALFAAASIAVMASTDIFPFCSAFSYLIAATSLQCLWSIALAFVYIYALLVKCSLLNLRAVRIFFVGDWITGTVTLSAACASAGITILIDNDVKYCEALPCLRLRTAVTMAFISWCALVPSFLFNFAYTTTTLARLGMWG</sequence>
<dbReference type="Gramene" id="TraesPARA_EIv1.0_1916760.1">
    <property type="protein sequence ID" value="TraesPARA_EIv1.0_1916760.1.CDS"/>
    <property type="gene ID" value="TraesPARA_EIv1.0_1916760"/>
</dbReference>
<evidence type="ECO:0000259" key="9">
    <source>
        <dbReference type="Pfam" id="PF04535"/>
    </source>
</evidence>
<accession>A0A3B6NMY9</accession>
<dbReference type="PANTHER" id="PTHR32021:SF19">
    <property type="entry name" value="CASP-LIKE PROTEIN 5A2"/>
    <property type="match status" value="1"/>
</dbReference>
<dbReference type="Gramene" id="TraesCS6A02G123000.1">
    <property type="protein sequence ID" value="TraesCS6A02G123000.1"/>
    <property type="gene ID" value="TraesCS6A02G123000"/>
</dbReference>